<dbReference type="AlphaFoldDB" id="A0A917YAI9"/>
<evidence type="ECO:0000313" key="1">
    <source>
        <dbReference type="EMBL" id="GGN83724.1"/>
    </source>
</evidence>
<dbReference type="Proteomes" id="UP000600365">
    <property type="component" value="Unassembled WGS sequence"/>
</dbReference>
<comment type="caution">
    <text evidence="1">The sequence shown here is derived from an EMBL/GenBank/DDBJ whole genome shotgun (WGS) entry which is preliminary data.</text>
</comment>
<gene>
    <name evidence="1" type="ORF">GCM10011579_072800</name>
</gene>
<evidence type="ECO:0000313" key="2">
    <source>
        <dbReference type="Proteomes" id="UP000600365"/>
    </source>
</evidence>
<accession>A0A917YAI9</accession>
<reference evidence="1 2" key="1">
    <citation type="journal article" date="2014" name="Int. J. Syst. Evol. Microbiol.">
        <title>Complete genome sequence of Corynebacterium casei LMG S-19264T (=DSM 44701T), isolated from a smear-ripened cheese.</title>
        <authorList>
            <consortium name="US DOE Joint Genome Institute (JGI-PGF)"/>
            <person name="Walter F."/>
            <person name="Albersmeier A."/>
            <person name="Kalinowski J."/>
            <person name="Ruckert C."/>
        </authorList>
    </citation>
    <scope>NUCLEOTIDE SEQUENCE [LARGE SCALE GENOMIC DNA]</scope>
    <source>
        <strain evidence="1 2">CGMCC 4.7111</strain>
    </source>
</reference>
<sequence>MSWKWEYAFGAEEAARTATRKEFVYGEDVTIADWTISTEGLPRYPEG</sequence>
<proteinExistence type="predicted"/>
<organism evidence="1 2">
    <name type="scientific">Streptomyces albiflavescens</name>
    <dbReference type="NCBI Taxonomy" id="1623582"/>
    <lineage>
        <taxon>Bacteria</taxon>
        <taxon>Bacillati</taxon>
        <taxon>Actinomycetota</taxon>
        <taxon>Actinomycetes</taxon>
        <taxon>Kitasatosporales</taxon>
        <taxon>Streptomycetaceae</taxon>
        <taxon>Streptomyces</taxon>
    </lineage>
</organism>
<dbReference type="EMBL" id="BMMM01000016">
    <property type="protein sequence ID" value="GGN83724.1"/>
    <property type="molecule type" value="Genomic_DNA"/>
</dbReference>
<name>A0A917YAI9_9ACTN</name>
<protein>
    <submittedName>
        <fullName evidence="1">Uncharacterized protein</fullName>
    </submittedName>
</protein>
<keyword evidence="2" id="KW-1185">Reference proteome</keyword>